<dbReference type="EMBL" id="LGCL01000040">
    <property type="protein sequence ID" value="KPL72098.1"/>
    <property type="molecule type" value="Genomic_DNA"/>
</dbReference>
<dbReference type="OrthoDB" id="9802525at2"/>
<evidence type="ECO:0000313" key="2">
    <source>
        <dbReference type="EMBL" id="KPL72098.1"/>
    </source>
</evidence>
<evidence type="ECO:0000313" key="3">
    <source>
        <dbReference type="Proteomes" id="UP000050417"/>
    </source>
</evidence>
<dbReference type="RefSeq" id="WP_075064167.1">
    <property type="nucleotide sequence ID" value="NZ_LGCL01000040.1"/>
</dbReference>
<dbReference type="Pfam" id="PF13439">
    <property type="entry name" value="Glyco_transf_4"/>
    <property type="match status" value="1"/>
</dbReference>
<dbReference type="STRING" id="1134406.ADN00_16650"/>
<dbReference type="InterPro" id="IPR028098">
    <property type="entry name" value="Glyco_trans_4-like_N"/>
</dbReference>
<protein>
    <recommendedName>
        <fullName evidence="1">Glycosyltransferase subfamily 4-like N-terminal domain-containing protein</fullName>
    </recommendedName>
</protein>
<proteinExistence type="predicted"/>
<dbReference type="Pfam" id="PF13692">
    <property type="entry name" value="Glyco_trans_1_4"/>
    <property type="match status" value="1"/>
</dbReference>
<sequence length="386" mass="42470">MATLKAAQQIVHIITDLKPGGAETMLARLLAVLKSGDIRFHVISLTGDGKIGEMLRAEGIPVSVLGFDPQSPNPLLFFTLVKLLRQLKPDGIHTWLYHADLLGGLAARLAGNIPVVWALHNSTLDSTSSKRRTLRVVRLCAWLSHFVPQKITYCSTVSRDLHIQLGYKAEKMVFIPNGFDLDVFQPNADARLSVRAELGLSPETPLVGFMARFDPQKDLNNFIQAAALLNQRMPEVRFLLAGMGIQNENAVLAQWLDQSKMQGMIYLLGRRDDTPRLTAALDLATVSSAYGEAFPLVIGEAMSCEVPCVATDVGDSKMIIGTTGRVVPPRDPQALADAWYAMLSLPASERRALGYQARQIIADHYSISVSAERHQNLYRDAFNLVD</sequence>
<comment type="caution">
    <text evidence="2">The sequence shown here is derived from an EMBL/GenBank/DDBJ whole genome shotgun (WGS) entry which is preliminary data.</text>
</comment>
<keyword evidence="3" id="KW-1185">Reference proteome</keyword>
<dbReference type="SUPFAM" id="SSF53756">
    <property type="entry name" value="UDP-Glycosyltransferase/glycogen phosphorylase"/>
    <property type="match status" value="1"/>
</dbReference>
<reference evidence="2 3" key="1">
    <citation type="submission" date="2015-07" db="EMBL/GenBank/DDBJ databases">
        <title>Genome sequence of Ornatilinea apprima DSM 23815.</title>
        <authorList>
            <person name="Hemp J."/>
            <person name="Ward L.M."/>
            <person name="Pace L.A."/>
            <person name="Fischer W.W."/>
        </authorList>
    </citation>
    <scope>NUCLEOTIDE SEQUENCE [LARGE SCALE GENOMIC DNA]</scope>
    <source>
        <strain evidence="2 3">P3M-1</strain>
    </source>
</reference>
<dbReference type="Proteomes" id="UP000050417">
    <property type="component" value="Unassembled WGS sequence"/>
</dbReference>
<dbReference type="PATRIC" id="fig|1134406.4.peg.3773"/>
<accession>A0A0N8GLC3</accession>
<organism evidence="2 3">
    <name type="scientific">Ornatilinea apprima</name>
    <dbReference type="NCBI Taxonomy" id="1134406"/>
    <lineage>
        <taxon>Bacteria</taxon>
        <taxon>Bacillati</taxon>
        <taxon>Chloroflexota</taxon>
        <taxon>Anaerolineae</taxon>
        <taxon>Anaerolineales</taxon>
        <taxon>Anaerolineaceae</taxon>
        <taxon>Ornatilinea</taxon>
    </lineage>
</organism>
<dbReference type="CDD" id="cd03807">
    <property type="entry name" value="GT4_WbnK-like"/>
    <property type="match status" value="1"/>
</dbReference>
<name>A0A0N8GLC3_9CHLR</name>
<evidence type="ECO:0000259" key="1">
    <source>
        <dbReference type="Pfam" id="PF13439"/>
    </source>
</evidence>
<dbReference type="Gene3D" id="3.40.50.2000">
    <property type="entry name" value="Glycogen Phosphorylase B"/>
    <property type="match status" value="2"/>
</dbReference>
<gene>
    <name evidence="2" type="ORF">ADN00_16650</name>
</gene>
<dbReference type="AlphaFoldDB" id="A0A0N8GLC3"/>
<dbReference type="PANTHER" id="PTHR12526">
    <property type="entry name" value="GLYCOSYLTRANSFERASE"/>
    <property type="match status" value="1"/>
</dbReference>
<feature type="domain" description="Glycosyltransferase subfamily 4-like N-terminal" evidence="1">
    <location>
        <begin position="19"/>
        <end position="182"/>
    </location>
</feature>